<evidence type="ECO:0000256" key="1">
    <source>
        <dbReference type="ARBA" id="ARBA00006270"/>
    </source>
</evidence>
<sequence length="255" mass="28864">MSDSEEECPERQLKFVVLGDGTSGKTSLATRFAQEAFGKQYKQTIGLDFFLKRITLPGNVNVTLQVWDIGGQTIGGKMLDKYVYGAQICFIKFQCCALQQKLHLNYKNIAVEINLIPRMLAVLLVYDITNQQSFENVEDWYNVVKKVNEESETQPHVALVGNKIDLEHLRTVKVDKHLRFCQENHSSSHFVSAKTGDSVFLCFQKIAADLLDVKLNKAEIELSQHVVRAELVKYPEEDNQQQSTASCQSKVCSVQ</sequence>
<dbReference type="GO" id="GO:0005525">
    <property type="term" value="F:GTP binding"/>
    <property type="evidence" value="ECO:0007669"/>
    <property type="project" value="UniProtKB-KW"/>
</dbReference>
<dbReference type="InterPro" id="IPR001806">
    <property type="entry name" value="Small_GTPase"/>
</dbReference>
<dbReference type="PRINTS" id="PR00449">
    <property type="entry name" value="RASTRNSFRMNG"/>
</dbReference>
<reference evidence="4 5" key="1">
    <citation type="journal article" date="2019" name="Proc. Natl. Acad. Sci. U.S.A.">
        <title>Regulatory changes in pterin and carotenoid genes underlie balanced color polymorphisms in the wall lizard.</title>
        <authorList>
            <person name="Andrade P."/>
            <person name="Pinho C."/>
            <person name="Perez I de Lanuza G."/>
            <person name="Afonso S."/>
            <person name="Brejcha J."/>
            <person name="Rubin C.J."/>
            <person name="Wallerman O."/>
            <person name="Pereira P."/>
            <person name="Sabatino S.J."/>
            <person name="Bellati A."/>
            <person name="Pellitteri-Rosa D."/>
            <person name="Bosakova Z."/>
            <person name="Bunikis I."/>
            <person name="Carretero M.A."/>
            <person name="Feiner N."/>
            <person name="Marsik P."/>
            <person name="Pauperio F."/>
            <person name="Salvi D."/>
            <person name="Soler L."/>
            <person name="While G.M."/>
            <person name="Uller T."/>
            <person name="Font E."/>
            <person name="Andersson L."/>
            <person name="Carneiro M."/>
        </authorList>
    </citation>
    <scope>NUCLEOTIDE SEQUENCE</scope>
</reference>
<dbReference type="PROSITE" id="PS51420">
    <property type="entry name" value="RHO"/>
    <property type="match status" value="1"/>
</dbReference>
<dbReference type="Pfam" id="PF08477">
    <property type="entry name" value="Roc"/>
    <property type="match status" value="1"/>
</dbReference>
<name>A0A670JMQ8_PODMU</name>
<dbReference type="GO" id="GO:0003924">
    <property type="term" value="F:GTPase activity"/>
    <property type="evidence" value="ECO:0007669"/>
    <property type="project" value="InterPro"/>
</dbReference>
<evidence type="ECO:0000256" key="2">
    <source>
        <dbReference type="ARBA" id="ARBA00022741"/>
    </source>
</evidence>
<evidence type="ECO:0000256" key="3">
    <source>
        <dbReference type="ARBA" id="ARBA00023134"/>
    </source>
</evidence>
<dbReference type="Pfam" id="PF00071">
    <property type="entry name" value="Ras"/>
    <property type="match status" value="1"/>
</dbReference>
<keyword evidence="3" id="KW-0342">GTP-binding</keyword>
<dbReference type="AlphaFoldDB" id="A0A670JMQ8"/>
<dbReference type="SMART" id="SM00174">
    <property type="entry name" value="RHO"/>
    <property type="match status" value="1"/>
</dbReference>
<proteinExistence type="inferred from homology"/>
<evidence type="ECO:0000313" key="5">
    <source>
        <dbReference type="Proteomes" id="UP000472272"/>
    </source>
</evidence>
<dbReference type="Ensembl" id="ENSPMRT00000026264.1">
    <property type="protein sequence ID" value="ENSPMRP00000024749.1"/>
    <property type="gene ID" value="ENSPMRG00000015996.1"/>
</dbReference>
<dbReference type="SMART" id="SM00173">
    <property type="entry name" value="RAS"/>
    <property type="match status" value="1"/>
</dbReference>
<organism evidence="4 5">
    <name type="scientific">Podarcis muralis</name>
    <name type="common">Wall lizard</name>
    <name type="synonym">Lacerta muralis</name>
    <dbReference type="NCBI Taxonomy" id="64176"/>
    <lineage>
        <taxon>Eukaryota</taxon>
        <taxon>Metazoa</taxon>
        <taxon>Chordata</taxon>
        <taxon>Craniata</taxon>
        <taxon>Vertebrata</taxon>
        <taxon>Euteleostomi</taxon>
        <taxon>Lepidosauria</taxon>
        <taxon>Squamata</taxon>
        <taxon>Bifurcata</taxon>
        <taxon>Unidentata</taxon>
        <taxon>Episquamata</taxon>
        <taxon>Laterata</taxon>
        <taxon>Lacertibaenia</taxon>
        <taxon>Lacertidae</taxon>
        <taxon>Podarcis</taxon>
    </lineage>
</organism>
<dbReference type="PANTHER" id="PTHR47978">
    <property type="match status" value="1"/>
</dbReference>
<gene>
    <name evidence="4" type="primary">RAB28</name>
</gene>
<dbReference type="Gene3D" id="3.40.50.300">
    <property type="entry name" value="P-loop containing nucleotide triphosphate hydrolases"/>
    <property type="match status" value="1"/>
</dbReference>
<dbReference type="InterPro" id="IPR027417">
    <property type="entry name" value="P-loop_NTPase"/>
</dbReference>
<comment type="similarity">
    <text evidence="1">Belongs to the small GTPase superfamily. Rab family.</text>
</comment>
<dbReference type="SUPFAM" id="SSF52540">
    <property type="entry name" value="P-loop containing nucleoside triphosphate hydrolases"/>
    <property type="match status" value="1"/>
</dbReference>
<dbReference type="GeneTree" id="ENSGT00940000164241"/>
<keyword evidence="5" id="KW-1185">Reference proteome</keyword>
<protein>
    <submittedName>
        <fullName evidence="4">RAB28, member RAS onco family</fullName>
    </submittedName>
</protein>
<dbReference type="PROSITE" id="PS51421">
    <property type="entry name" value="RAS"/>
    <property type="match status" value="1"/>
</dbReference>
<evidence type="ECO:0000313" key="4">
    <source>
        <dbReference type="Ensembl" id="ENSPMRP00000024749.1"/>
    </source>
</evidence>
<reference evidence="4" key="3">
    <citation type="submission" date="2025-09" db="UniProtKB">
        <authorList>
            <consortium name="Ensembl"/>
        </authorList>
    </citation>
    <scope>IDENTIFICATION</scope>
</reference>
<dbReference type="SMART" id="SM00175">
    <property type="entry name" value="RAB"/>
    <property type="match status" value="1"/>
</dbReference>
<dbReference type="Proteomes" id="UP000472272">
    <property type="component" value="Chromosome 9"/>
</dbReference>
<dbReference type="PROSITE" id="PS51419">
    <property type="entry name" value="RAB"/>
    <property type="match status" value="1"/>
</dbReference>
<keyword evidence="2" id="KW-0547">Nucleotide-binding</keyword>
<accession>A0A670JMQ8</accession>
<reference evidence="4" key="2">
    <citation type="submission" date="2025-08" db="UniProtKB">
        <authorList>
            <consortium name="Ensembl"/>
        </authorList>
    </citation>
    <scope>IDENTIFICATION</scope>
</reference>